<sequence length="146" mass="17234">MGGSKMLLKELKTENIELKRKTSDLENQIVQIQQADSVDSYTEKIKNLEYANDEFNKKITDMELQMVKDRDDFEKEKKEFAKKFLEEKFAKEKKTIEQKNIGIFKEISGQRNNVDNGFEEEIQLFETEIKKLTEKLSELSTRALKE</sequence>
<keyword evidence="2" id="KW-1185">Reference proteome</keyword>
<comment type="caution">
    <text evidence="1">The sequence shown here is derived from an EMBL/GenBank/DDBJ whole genome shotgun (WGS) entry which is preliminary data.</text>
</comment>
<protein>
    <submittedName>
        <fullName evidence="1">Uncharacterized protein</fullName>
    </submittedName>
</protein>
<dbReference type="Proteomes" id="UP001055879">
    <property type="component" value="Linkage Group LG02"/>
</dbReference>
<reference evidence="2" key="1">
    <citation type="journal article" date="2022" name="Mol. Ecol. Resour.">
        <title>The genomes of chicory, endive, great burdock and yacon provide insights into Asteraceae palaeo-polyploidization history and plant inulin production.</title>
        <authorList>
            <person name="Fan W."/>
            <person name="Wang S."/>
            <person name="Wang H."/>
            <person name="Wang A."/>
            <person name="Jiang F."/>
            <person name="Liu H."/>
            <person name="Zhao H."/>
            <person name="Xu D."/>
            <person name="Zhang Y."/>
        </authorList>
    </citation>
    <scope>NUCLEOTIDE SEQUENCE [LARGE SCALE GENOMIC DNA]</scope>
    <source>
        <strain evidence="2">cv. Niubang</strain>
    </source>
</reference>
<reference evidence="1 2" key="2">
    <citation type="journal article" date="2022" name="Mol. Ecol. Resour.">
        <title>The genomes of chicory, endive, great burdock and yacon provide insights into Asteraceae paleo-polyploidization history and plant inulin production.</title>
        <authorList>
            <person name="Fan W."/>
            <person name="Wang S."/>
            <person name="Wang H."/>
            <person name="Wang A."/>
            <person name="Jiang F."/>
            <person name="Liu H."/>
            <person name="Zhao H."/>
            <person name="Xu D."/>
            <person name="Zhang Y."/>
        </authorList>
    </citation>
    <scope>NUCLEOTIDE SEQUENCE [LARGE SCALE GENOMIC DNA]</scope>
    <source>
        <strain evidence="2">cv. Niubang</strain>
    </source>
</reference>
<accession>A0ACB9EJW3</accession>
<dbReference type="EMBL" id="CM042048">
    <property type="protein sequence ID" value="KAI3758757.1"/>
    <property type="molecule type" value="Genomic_DNA"/>
</dbReference>
<proteinExistence type="predicted"/>
<evidence type="ECO:0000313" key="1">
    <source>
        <dbReference type="EMBL" id="KAI3758757.1"/>
    </source>
</evidence>
<evidence type="ECO:0000313" key="2">
    <source>
        <dbReference type="Proteomes" id="UP001055879"/>
    </source>
</evidence>
<organism evidence="1 2">
    <name type="scientific">Arctium lappa</name>
    <name type="common">Greater burdock</name>
    <name type="synonym">Lappa major</name>
    <dbReference type="NCBI Taxonomy" id="4217"/>
    <lineage>
        <taxon>Eukaryota</taxon>
        <taxon>Viridiplantae</taxon>
        <taxon>Streptophyta</taxon>
        <taxon>Embryophyta</taxon>
        <taxon>Tracheophyta</taxon>
        <taxon>Spermatophyta</taxon>
        <taxon>Magnoliopsida</taxon>
        <taxon>eudicotyledons</taxon>
        <taxon>Gunneridae</taxon>
        <taxon>Pentapetalae</taxon>
        <taxon>asterids</taxon>
        <taxon>campanulids</taxon>
        <taxon>Asterales</taxon>
        <taxon>Asteraceae</taxon>
        <taxon>Carduoideae</taxon>
        <taxon>Cardueae</taxon>
        <taxon>Arctiinae</taxon>
        <taxon>Arctium</taxon>
    </lineage>
</organism>
<name>A0ACB9EJW3_ARCLA</name>
<gene>
    <name evidence="1" type="ORF">L6452_06329</name>
</gene>